<dbReference type="PANTHER" id="PTHR13526">
    <property type="entry name" value="TRANSCRIPTION FACTOR SPT20 HOMOLOG"/>
    <property type="match status" value="1"/>
</dbReference>
<sequence length="677" mass="74079">SSGRKSVFQKLYDLYIEECEKEPEIKKLRRNVNLLEKLVMQETLSCLVVNLYPGNEGYSLMLRGKNGSDSETIRLPYEEGELLEYLDAEELPPILVDLLEKSQVNIFHCGCVIAEIRDYRQSGNMKSPTYQSKHILLRPTMQTLICDVHSITSDNHKWTQEDKLLLESQLILATAEPLCLDPSIAVTCTTNRLLYNKQKMNTRPMKRCFKRYSRSSLNRQQEVAHYSTPPQLRLLDYLQKRKERKGAQQYDLKISKAGNCVDMWKQNPCYLTAPSEVDVEKYAKVEKSIKPDDSQPTVWPAHEIKDDYVFECEVGNQLQKTKLTIFQSLGNPLYYGKIQTLKGDEENDNLLTPSQFLIGSKTDAERVVNQYQELVQSEAKCPVKMFHNSGGSVNLSHLSPGKEMEQPESISGSVQSSVLGKGVKHRPPPIKLPSSSGSSSSGNIFSPQQSSGHLKSPTPPPPSSKPPGLSRKQSMDLNQVSMLSPAAMSPASSSQRTTSTQVMANPAGLNFINVVGSVCGAQTLMSGSNPMLGCNTGAIAPAGINLSGILPSGLVPSALPAAMQSASQAGYPFGLKNASNLRPLNLLQLPGGSCIFNPLQQEQQLSQFSPQQQSQQPTTCSPQQQGEQGSDQGPSNQDQALSAQQAAVINLTGVGNFMQPQATAAAATDTSNPATSL</sequence>
<feature type="domain" description="Spt20-like SEP" evidence="3">
    <location>
        <begin position="46"/>
        <end position="187"/>
    </location>
</feature>
<dbReference type="Proteomes" id="UP000694555">
    <property type="component" value="Unplaced"/>
</dbReference>
<keyword evidence="5" id="KW-1185">Reference proteome</keyword>
<feature type="compositionally biased region" description="Low complexity" evidence="2">
    <location>
        <begin position="605"/>
        <end position="625"/>
    </location>
</feature>
<reference evidence="4" key="2">
    <citation type="submission" date="2025-09" db="UniProtKB">
        <authorList>
            <consortium name="Ensembl"/>
        </authorList>
    </citation>
    <scope>IDENTIFICATION</scope>
</reference>
<feature type="region of interest" description="Disordered" evidence="2">
    <location>
        <begin position="605"/>
        <end position="644"/>
    </location>
</feature>
<dbReference type="PANTHER" id="PTHR13526:SF8">
    <property type="entry name" value="TRANSCRIPTION FACTOR SPT20 HOMOLOG"/>
    <property type="match status" value="1"/>
</dbReference>
<evidence type="ECO:0000256" key="2">
    <source>
        <dbReference type="SAM" id="MobiDB-lite"/>
    </source>
</evidence>
<feature type="compositionally biased region" description="Polar residues" evidence="2">
    <location>
        <begin position="408"/>
        <end position="418"/>
    </location>
</feature>
<evidence type="ECO:0000313" key="5">
    <source>
        <dbReference type="Proteomes" id="UP000694555"/>
    </source>
</evidence>
<dbReference type="AlphaFoldDB" id="A0A8C0BIY2"/>
<protein>
    <recommendedName>
        <fullName evidence="3">Spt20-like SEP domain-containing protein</fullName>
    </recommendedName>
</protein>
<dbReference type="Pfam" id="PF12090">
    <property type="entry name" value="Spt20_SEP"/>
    <property type="match status" value="1"/>
</dbReference>
<evidence type="ECO:0000256" key="1">
    <source>
        <dbReference type="ARBA" id="ARBA00009112"/>
    </source>
</evidence>
<dbReference type="InterPro" id="IPR046468">
    <property type="entry name" value="Spt20-like_SEP"/>
</dbReference>
<dbReference type="GO" id="GO:0000124">
    <property type="term" value="C:SAGA complex"/>
    <property type="evidence" value="ECO:0007669"/>
    <property type="project" value="InterPro"/>
</dbReference>
<accession>A0A8C0BIY2</accession>
<proteinExistence type="inferred from homology"/>
<evidence type="ECO:0000313" key="4">
    <source>
        <dbReference type="Ensembl" id="ENSBJAP00000017040.1"/>
    </source>
</evidence>
<dbReference type="GO" id="GO:0006357">
    <property type="term" value="P:regulation of transcription by RNA polymerase II"/>
    <property type="evidence" value="ECO:0007669"/>
    <property type="project" value="TreeGrafter"/>
</dbReference>
<dbReference type="Ensembl" id="ENSBJAT00000017499.1">
    <property type="protein sequence ID" value="ENSBJAP00000017040.1"/>
    <property type="gene ID" value="ENSBJAG00000006939.1"/>
</dbReference>
<feature type="compositionally biased region" description="Low complexity" evidence="2">
    <location>
        <begin position="432"/>
        <end position="451"/>
    </location>
</feature>
<feature type="compositionally biased region" description="Polar residues" evidence="2">
    <location>
        <begin position="626"/>
        <end position="644"/>
    </location>
</feature>
<reference evidence="4" key="1">
    <citation type="submission" date="2025-08" db="UniProtKB">
        <authorList>
            <consortium name="Ensembl"/>
        </authorList>
    </citation>
    <scope>IDENTIFICATION</scope>
</reference>
<evidence type="ECO:0000259" key="3">
    <source>
        <dbReference type="Pfam" id="PF12090"/>
    </source>
</evidence>
<feature type="region of interest" description="Disordered" evidence="2">
    <location>
        <begin position="392"/>
        <end position="472"/>
    </location>
</feature>
<comment type="similarity">
    <text evidence="1">Belongs to the SPT20 family.</text>
</comment>
<organism evidence="4 5">
    <name type="scientific">Buteo japonicus</name>
    <dbReference type="NCBI Taxonomy" id="224669"/>
    <lineage>
        <taxon>Eukaryota</taxon>
        <taxon>Metazoa</taxon>
        <taxon>Chordata</taxon>
        <taxon>Craniata</taxon>
        <taxon>Vertebrata</taxon>
        <taxon>Euteleostomi</taxon>
        <taxon>Archelosauria</taxon>
        <taxon>Archosauria</taxon>
        <taxon>Dinosauria</taxon>
        <taxon>Saurischia</taxon>
        <taxon>Theropoda</taxon>
        <taxon>Coelurosauria</taxon>
        <taxon>Aves</taxon>
        <taxon>Neognathae</taxon>
        <taxon>Neoaves</taxon>
        <taxon>Telluraves</taxon>
        <taxon>Accipitrimorphae</taxon>
        <taxon>Accipitriformes</taxon>
        <taxon>Accipitridae</taxon>
        <taxon>Accipitrinae</taxon>
        <taxon>Buteo</taxon>
    </lineage>
</organism>
<name>A0A8C0BIY2_9AVES</name>
<dbReference type="InterPro" id="IPR021950">
    <property type="entry name" value="Spt20"/>
</dbReference>
<dbReference type="GO" id="GO:0003712">
    <property type="term" value="F:transcription coregulator activity"/>
    <property type="evidence" value="ECO:0007669"/>
    <property type="project" value="InterPro"/>
</dbReference>